<comment type="caution">
    <text evidence="2">The sequence shown here is derived from an EMBL/GenBank/DDBJ whole genome shotgun (WGS) entry which is preliminary data.</text>
</comment>
<evidence type="ECO:0000313" key="2">
    <source>
        <dbReference type="EMBL" id="KAG5836922.1"/>
    </source>
</evidence>
<evidence type="ECO:0000313" key="3">
    <source>
        <dbReference type="Proteomes" id="UP001044222"/>
    </source>
</evidence>
<organism evidence="2 3">
    <name type="scientific">Anguilla anguilla</name>
    <name type="common">European freshwater eel</name>
    <name type="synonym">Muraena anguilla</name>
    <dbReference type="NCBI Taxonomy" id="7936"/>
    <lineage>
        <taxon>Eukaryota</taxon>
        <taxon>Metazoa</taxon>
        <taxon>Chordata</taxon>
        <taxon>Craniata</taxon>
        <taxon>Vertebrata</taxon>
        <taxon>Euteleostomi</taxon>
        <taxon>Actinopterygii</taxon>
        <taxon>Neopterygii</taxon>
        <taxon>Teleostei</taxon>
        <taxon>Anguilliformes</taxon>
        <taxon>Anguillidae</taxon>
        <taxon>Anguilla</taxon>
    </lineage>
</organism>
<feature type="compositionally biased region" description="Basic and acidic residues" evidence="1">
    <location>
        <begin position="283"/>
        <end position="302"/>
    </location>
</feature>
<feature type="region of interest" description="Disordered" evidence="1">
    <location>
        <begin position="159"/>
        <end position="209"/>
    </location>
</feature>
<dbReference type="AlphaFoldDB" id="A0A9D3RRD9"/>
<feature type="region of interest" description="Disordered" evidence="1">
    <location>
        <begin position="382"/>
        <end position="505"/>
    </location>
</feature>
<protein>
    <submittedName>
        <fullName evidence="2">Uncharacterized protein</fullName>
    </submittedName>
</protein>
<feature type="compositionally biased region" description="Basic residues" evidence="1">
    <location>
        <begin position="485"/>
        <end position="495"/>
    </location>
</feature>
<feature type="compositionally biased region" description="Basic and acidic residues" evidence="1">
    <location>
        <begin position="415"/>
        <end position="426"/>
    </location>
</feature>
<keyword evidence="3" id="KW-1185">Reference proteome</keyword>
<name>A0A9D3RRD9_ANGAN</name>
<proteinExistence type="predicted"/>
<sequence length="505" mass="54447">MPHPMASFLPPPPVLSPLQDQQRSILRQPTFRWSSALASRQCFSSAKYAKEGLIRKPVFDNFQPPPLTARDVGLLPPCAGVGVGAPFAAPSRGTAIGGFFPPLPAHHHLQPSSRFGVPLHKLRPPLHKLRPLLRAPRFTPSEAHSRIFESVTIPKPRSASLSELRAPSLIGQGVRRRRRGQPRSPSHSMTTRSSQSGAQAGKGPLQQGSSVASPLLTCALTSASFSTFTAQPTSLPAEPTIHRPSSTSSSSSLLMFASSLQLAGRGPGMGGKEKVSSLPQENLTKEKDTEERNEEENKREGRQQVAGMLKKGKAQPCKMEKSRPLKSTEPPKAQDFSDTPGRGPRIKHVCRRAAVALGRNRAVFPDDLPTLSALPWEERENILSSMGNDDKSSVAGSEEAERPVPPVRPAMRPRVVPDSRRGRDGARAAAGSAPAARSRMTVASAQTAWTSPNSGGATLRSSAAKRGNARISSGCLRRCSSRNQGKSRKIKKRSRCLRERTAVNL</sequence>
<feature type="compositionally biased region" description="Polar residues" evidence="1">
    <location>
        <begin position="187"/>
        <end position="198"/>
    </location>
</feature>
<feature type="compositionally biased region" description="Basic and acidic residues" evidence="1">
    <location>
        <begin position="496"/>
        <end position="505"/>
    </location>
</feature>
<gene>
    <name evidence="2" type="ORF">ANANG_G00233810</name>
</gene>
<feature type="compositionally biased region" description="Low complexity" evidence="1">
    <location>
        <begin position="427"/>
        <end position="439"/>
    </location>
</feature>
<feature type="compositionally biased region" description="Low complexity" evidence="1">
    <location>
        <begin position="245"/>
        <end position="262"/>
    </location>
</feature>
<feature type="region of interest" description="Disordered" evidence="1">
    <location>
        <begin position="231"/>
        <end position="345"/>
    </location>
</feature>
<dbReference type="Proteomes" id="UP001044222">
    <property type="component" value="Chromosome 13"/>
</dbReference>
<reference evidence="2" key="1">
    <citation type="submission" date="2021-01" db="EMBL/GenBank/DDBJ databases">
        <title>A chromosome-scale assembly of European eel, Anguilla anguilla.</title>
        <authorList>
            <person name="Henkel C."/>
            <person name="Jong-Raadsen S.A."/>
            <person name="Dufour S."/>
            <person name="Weltzien F.-A."/>
            <person name="Palstra A.P."/>
            <person name="Pelster B."/>
            <person name="Spaink H.P."/>
            <person name="Van Den Thillart G.E."/>
            <person name="Jansen H."/>
            <person name="Zahm M."/>
            <person name="Klopp C."/>
            <person name="Cedric C."/>
            <person name="Louis A."/>
            <person name="Berthelot C."/>
            <person name="Parey E."/>
            <person name="Roest Crollius H."/>
            <person name="Montfort J."/>
            <person name="Robinson-Rechavi M."/>
            <person name="Bucao C."/>
            <person name="Bouchez O."/>
            <person name="Gislard M."/>
            <person name="Lluch J."/>
            <person name="Milhes M."/>
            <person name="Lampietro C."/>
            <person name="Lopez Roques C."/>
            <person name="Donnadieu C."/>
            <person name="Braasch I."/>
            <person name="Desvignes T."/>
            <person name="Postlethwait J."/>
            <person name="Bobe J."/>
            <person name="Guiguen Y."/>
            <person name="Dirks R."/>
        </authorList>
    </citation>
    <scope>NUCLEOTIDE SEQUENCE</scope>
    <source>
        <strain evidence="2">Tag_6206</strain>
        <tissue evidence="2">Liver</tissue>
    </source>
</reference>
<dbReference type="EMBL" id="JAFIRN010000013">
    <property type="protein sequence ID" value="KAG5836922.1"/>
    <property type="molecule type" value="Genomic_DNA"/>
</dbReference>
<feature type="compositionally biased region" description="Pro residues" evidence="1">
    <location>
        <begin position="1"/>
        <end position="15"/>
    </location>
</feature>
<feature type="compositionally biased region" description="Polar residues" evidence="1">
    <location>
        <begin position="441"/>
        <end position="461"/>
    </location>
</feature>
<accession>A0A9D3RRD9</accession>
<evidence type="ECO:0000256" key="1">
    <source>
        <dbReference type="SAM" id="MobiDB-lite"/>
    </source>
</evidence>
<feature type="region of interest" description="Disordered" evidence="1">
    <location>
        <begin position="1"/>
        <end position="21"/>
    </location>
</feature>